<evidence type="ECO:0000313" key="3">
    <source>
        <dbReference type="Proteomes" id="UP001221142"/>
    </source>
</evidence>
<feature type="compositionally biased region" description="Polar residues" evidence="1">
    <location>
        <begin position="115"/>
        <end position="124"/>
    </location>
</feature>
<protein>
    <submittedName>
        <fullName evidence="2">Uncharacterized protein</fullName>
    </submittedName>
</protein>
<feature type="compositionally biased region" description="Low complexity" evidence="1">
    <location>
        <begin position="14"/>
        <end position="41"/>
    </location>
</feature>
<accession>A0AAD7B5S3</accession>
<feature type="compositionally biased region" description="Low complexity" evidence="1">
    <location>
        <begin position="433"/>
        <end position="444"/>
    </location>
</feature>
<feature type="region of interest" description="Disordered" evidence="1">
    <location>
        <begin position="1"/>
        <end position="156"/>
    </location>
</feature>
<feature type="compositionally biased region" description="Low complexity" evidence="1">
    <location>
        <begin position="486"/>
        <end position="495"/>
    </location>
</feature>
<evidence type="ECO:0000256" key="1">
    <source>
        <dbReference type="SAM" id="MobiDB-lite"/>
    </source>
</evidence>
<evidence type="ECO:0000313" key="2">
    <source>
        <dbReference type="EMBL" id="KAJ7611604.1"/>
    </source>
</evidence>
<feature type="compositionally biased region" description="Low complexity" evidence="1">
    <location>
        <begin position="211"/>
        <end position="224"/>
    </location>
</feature>
<feature type="compositionally biased region" description="Low complexity" evidence="1">
    <location>
        <begin position="176"/>
        <end position="189"/>
    </location>
</feature>
<feature type="compositionally biased region" description="Acidic residues" evidence="1">
    <location>
        <begin position="521"/>
        <end position="538"/>
    </location>
</feature>
<dbReference type="EMBL" id="JARKIF010000032">
    <property type="protein sequence ID" value="KAJ7611604.1"/>
    <property type="molecule type" value="Genomic_DNA"/>
</dbReference>
<name>A0AAD7B5S3_9AGAR</name>
<feature type="region of interest" description="Disordered" evidence="1">
    <location>
        <begin position="334"/>
        <end position="559"/>
    </location>
</feature>
<proteinExistence type="predicted"/>
<dbReference type="Proteomes" id="UP001221142">
    <property type="component" value="Unassembled WGS sequence"/>
</dbReference>
<feature type="compositionally biased region" description="Basic and acidic residues" evidence="1">
    <location>
        <begin position="356"/>
        <end position="389"/>
    </location>
</feature>
<feature type="compositionally biased region" description="Low complexity" evidence="1">
    <location>
        <begin position="130"/>
        <end position="141"/>
    </location>
</feature>
<gene>
    <name evidence="2" type="ORF">FB45DRAFT_1037256</name>
</gene>
<dbReference type="AlphaFoldDB" id="A0AAD7B5S3"/>
<reference evidence="2" key="1">
    <citation type="submission" date="2023-03" db="EMBL/GenBank/DDBJ databases">
        <title>Massive genome expansion in bonnet fungi (Mycena s.s.) driven by repeated elements and novel gene families across ecological guilds.</title>
        <authorList>
            <consortium name="Lawrence Berkeley National Laboratory"/>
            <person name="Harder C.B."/>
            <person name="Miyauchi S."/>
            <person name="Viragh M."/>
            <person name="Kuo A."/>
            <person name="Thoen E."/>
            <person name="Andreopoulos B."/>
            <person name="Lu D."/>
            <person name="Skrede I."/>
            <person name="Drula E."/>
            <person name="Henrissat B."/>
            <person name="Morin E."/>
            <person name="Kohler A."/>
            <person name="Barry K."/>
            <person name="LaButti K."/>
            <person name="Morin E."/>
            <person name="Salamov A."/>
            <person name="Lipzen A."/>
            <person name="Mereny Z."/>
            <person name="Hegedus B."/>
            <person name="Baldrian P."/>
            <person name="Stursova M."/>
            <person name="Weitz H."/>
            <person name="Taylor A."/>
            <person name="Grigoriev I.V."/>
            <person name="Nagy L.G."/>
            <person name="Martin F."/>
            <person name="Kauserud H."/>
        </authorList>
    </citation>
    <scope>NUCLEOTIDE SEQUENCE</scope>
    <source>
        <strain evidence="2">9284</strain>
    </source>
</reference>
<feature type="compositionally biased region" description="Polar residues" evidence="1">
    <location>
        <begin position="142"/>
        <end position="153"/>
    </location>
</feature>
<organism evidence="2 3">
    <name type="scientific">Roridomyces roridus</name>
    <dbReference type="NCBI Taxonomy" id="1738132"/>
    <lineage>
        <taxon>Eukaryota</taxon>
        <taxon>Fungi</taxon>
        <taxon>Dikarya</taxon>
        <taxon>Basidiomycota</taxon>
        <taxon>Agaricomycotina</taxon>
        <taxon>Agaricomycetes</taxon>
        <taxon>Agaricomycetidae</taxon>
        <taxon>Agaricales</taxon>
        <taxon>Marasmiineae</taxon>
        <taxon>Mycenaceae</taxon>
        <taxon>Roridomyces</taxon>
    </lineage>
</organism>
<feature type="compositionally biased region" description="Acidic residues" evidence="1">
    <location>
        <begin position="496"/>
        <end position="513"/>
    </location>
</feature>
<comment type="caution">
    <text evidence="2">The sequence shown here is derived from an EMBL/GenBank/DDBJ whole genome shotgun (WGS) entry which is preliminary data.</text>
</comment>
<feature type="region of interest" description="Disordered" evidence="1">
    <location>
        <begin position="170"/>
        <end position="249"/>
    </location>
</feature>
<keyword evidence="3" id="KW-1185">Reference proteome</keyword>
<sequence>MLVSPAITSILLPSQASTNSLSSSSSSNSSSASSASSHTSADTPTMDKPTPRKIRFAPLPDPRRSLLVTDDGEELPLPDFAELPASSYSNSQPSPMPTPTISLPLLPDTPPPSSFNPASLQKSGTWPKPRGLLRTFRRGTTPASSTDSLTPTPSVDEPVNLALQRWSSANSLTNGSPLSRTQSQSSVSSMAKRRGRGLLPSFGIGKERRSSSLSISQSNAKKNAGPPPPLPTNNPFANSVAPGGKRGTKMLNGRVYGSKQANPFASARDEEPAFVEWGYGGMGSVKNQEHAAWGRVTGSASASTSAASSTITVSSANSGPDVKAKGHVHGMGVVHTGGGEEDDDGSGMGWVKRRREAREREKLEKEAAERTQKEPEENANEEIKEKDGDGDGGGGEVGVGEAEVSTPMPATSPLGTPHACTPLGTPSLPFAAPSLGPSPLGTPSAHEEEHVLRAVTLPAHFRGHHHRSSSNGAVNILADAHAPPNSSSSSSGSSVSDDEDEEDEKKEEDEEEDDRRSKENDQDDDDDDEDEDEDEDAEAEQRRMTARSAGVEKISRHKE</sequence>